<sequence>VEDYIKKGAVVNAKDKDGWTPLHYAVQNGYNEVVGVLLNKGADVNAKTTDKGNTPLHIAVSKGNDGIIKILLQHASKLNSIKFNDFINAQTTIKGTTALHLAAEKGNLHVVKLLLENGAIVNIKNSVEDTPLQVAESQYEVKKLLNIIEKTISSCSR</sequence>
<dbReference type="AlphaFoldDB" id="A0A8B8GB76"/>
<dbReference type="GO" id="GO:0031436">
    <property type="term" value="C:BRCA1-BARD1 complex"/>
    <property type="evidence" value="ECO:0007669"/>
    <property type="project" value="TreeGrafter"/>
</dbReference>
<protein>
    <submittedName>
        <fullName evidence="5">Uncharacterized protein LOC112690247</fullName>
    </submittedName>
</protein>
<evidence type="ECO:0000256" key="1">
    <source>
        <dbReference type="ARBA" id="ARBA00022737"/>
    </source>
</evidence>
<evidence type="ECO:0000313" key="4">
    <source>
        <dbReference type="Proteomes" id="UP000694846"/>
    </source>
</evidence>
<dbReference type="SMART" id="SM00248">
    <property type="entry name" value="ANK"/>
    <property type="match status" value="3"/>
</dbReference>
<proteinExistence type="predicted"/>
<keyword evidence="2 3" id="KW-0040">ANK repeat</keyword>
<feature type="repeat" description="ANK" evidence="3">
    <location>
        <begin position="94"/>
        <end position="126"/>
    </location>
</feature>
<dbReference type="InterPro" id="IPR036770">
    <property type="entry name" value="Ankyrin_rpt-contain_sf"/>
</dbReference>
<dbReference type="Proteomes" id="UP000694846">
    <property type="component" value="Unplaced"/>
</dbReference>
<dbReference type="PROSITE" id="PS50297">
    <property type="entry name" value="ANK_REP_REGION"/>
    <property type="match status" value="3"/>
</dbReference>
<dbReference type="GO" id="GO:0004842">
    <property type="term" value="F:ubiquitin-protein transferase activity"/>
    <property type="evidence" value="ECO:0007669"/>
    <property type="project" value="TreeGrafter"/>
</dbReference>
<dbReference type="OrthoDB" id="1577640at2759"/>
<keyword evidence="1" id="KW-0677">Repeat</keyword>
<dbReference type="PROSITE" id="PS50088">
    <property type="entry name" value="ANK_REPEAT"/>
    <property type="match status" value="3"/>
</dbReference>
<dbReference type="InterPro" id="IPR002110">
    <property type="entry name" value="Ankyrin_rpt"/>
</dbReference>
<accession>A0A8B8GB76</accession>
<feature type="repeat" description="ANK" evidence="3">
    <location>
        <begin position="51"/>
        <end position="83"/>
    </location>
</feature>
<evidence type="ECO:0000256" key="2">
    <source>
        <dbReference type="ARBA" id="ARBA00023043"/>
    </source>
</evidence>
<dbReference type="PANTHER" id="PTHR24171">
    <property type="entry name" value="ANKYRIN REPEAT DOMAIN-CONTAINING PROTEIN 39-RELATED"/>
    <property type="match status" value="1"/>
</dbReference>
<gene>
    <name evidence="5" type="primary">LOC112690247</name>
</gene>
<dbReference type="GO" id="GO:0070531">
    <property type="term" value="C:BRCA1-A complex"/>
    <property type="evidence" value="ECO:0007669"/>
    <property type="project" value="TreeGrafter"/>
</dbReference>
<evidence type="ECO:0000313" key="5">
    <source>
        <dbReference type="RefSeq" id="XP_025420007.1"/>
    </source>
</evidence>
<dbReference type="Pfam" id="PF12796">
    <property type="entry name" value="Ank_2"/>
    <property type="match status" value="2"/>
</dbReference>
<dbReference type="GeneID" id="112690247"/>
<evidence type="ECO:0000256" key="3">
    <source>
        <dbReference type="PROSITE-ProRule" id="PRU00023"/>
    </source>
</evidence>
<reference evidence="5" key="1">
    <citation type="submission" date="2025-08" db="UniProtKB">
        <authorList>
            <consortium name="RefSeq"/>
        </authorList>
    </citation>
    <scope>IDENTIFICATION</scope>
    <source>
        <tissue evidence="5">Whole body</tissue>
    </source>
</reference>
<dbReference type="GO" id="GO:0085020">
    <property type="term" value="P:protein K6-linked ubiquitination"/>
    <property type="evidence" value="ECO:0007669"/>
    <property type="project" value="TreeGrafter"/>
</dbReference>
<feature type="repeat" description="ANK" evidence="3">
    <location>
        <begin position="17"/>
        <end position="49"/>
    </location>
</feature>
<organism evidence="4 5">
    <name type="scientific">Sipha flava</name>
    <name type="common">yellow sugarcane aphid</name>
    <dbReference type="NCBI Taxonomy" id="143950"/>
    <lineage>
        <taxon>Eukaryota</taxon>
        <taxon>Metazoa</taxon>
        <taxon>Ecdysozoa</taxon>
        <taxon>Arthropoda</taxon>
        <taxon>Hexapoda</taxon>
        <taxon>Insecta</taxon>
        <taxon>Pterygota</taxon>
        <taxon>Neoptera</taxon>
        <taxon>Paraneoptera</taxon>
        <taxon>Hemiptera</taxon>
        <taxon>Sternorrhyncha</taxon>
        <taxon>Aphidomorpha</taxon>
        <taxon>Aphidoidea</taxon>
        <taxon>Aphididae</taxon>
        <taxon>Sipha</taxon>
    </lineage>
</organism>
<name>A0A8B8GB76_9HEMI</name>
<dbReference type="RefSeq" id="XP_025420007.1">
    <property type="nucleotide sequence ID" value="XM_025564222.1"/>
</dbReference>
<keyword evidence="4" id="KW-1185">Reference proteome</keyword>
<dbReference type="SUPFAM" id="SSF48403">
    <property type="entry name" value="Ankyrin repeat"/>
    <property type="match status" value="1"/>
</dbReference>
<dbReference type="Gene3D" id="1.25.40.20">
    <property type="entry name" value="Ankyrin repeat-containing domain"/>
    <property type="match status" value="2"/>
</dbReference>
<feature type="non-terminal residue" evidence="5">
    <location>
        <position position="1"/>
    </location>
</feature>
<dbReference type="PRINTS" id="PR01415">
    <property type="entry name" value="ANKYRIN"/>
</dbReference>